<sequence length="87" mass="9899">MALTILSICSLESSTAELLEVEMAEYEVWATNDPFEWTQLRLATDDREKAINKAHEILEKGRFRFIAVDHNGTTIWSNDPETPATSE</sequence>
<evidence type="ECO:0000313" key="1">
    <source>
        <dbReference type="EMBL" id="KAB2657820.1"/>
    </source>
</evidence>
<gene>
    <name evidence="1" type="ORF">F9K94_06260</name>
</gene>
<dbReference type="Proteomes" id="UP000460650">
    <property type="component" value="Unassembled WGS sequence"/>
</dbReference>
<protein>
    <submittedName>
        <fullName evidence="1">Uncharacterized protein</fullName>
    </submittedName>
</protein>
<dbReference type="AlphaFoldDB" id="A0A7V8B322"/>
<comment type="caution">
    <text evidence="1">The sequence shown here is derived from an EMBL/GenBank/DDBJ whole genome shotgun (WGS) entry which is preliminary data.</text>
</comment>
<proteinExistence type="predicted"/>
<dbReference type="EMBL" id="WBVY01000002">
    <property type="protein sequence ID" value="KAB2657820.1"/>
    <property type="molecule type" value="Genomic_DNA"/>
</dbReference>
<accession>A0A7V8B322</accession>
<name>A0A7V8B322_9HYPH</name>
<organism evidence="1 2">
    <name type="scientific">Brucella tritici</name>
    <dbReference type="NCBI Taxonomy" id="94626"/>
    <lineage>
        <taxon>Bacteria</taxon>
        <taxon>Pseudomonadati</taxon>
        <taxon>Pseudomonadota</taxon>
        <taxon>Alphaproteobacteria</taxon>
        <taxon>Hyphomicrobiales</taxon>
        <taxon>Brucellaceae</taxon>
        <taxon>Brucella/Ochrobactrum group</taxon>
        <taxon>Brucella</taxon>
    </lineage>
</organism>
<dbReference type="RefSeq" id="WP_151644302.1">
    <property type="nucleotide sequence ID" value="NZ_WBVY01000002.1"/>
</dbReference>
<evidence type="ECO:0000313" key="2">
    <source>
        <dbReference type="Proteomes" id="UP000460650"/>
    </source>
</evidence>
<reference evidence="1 2" key="1">
    <citation type="submission" date="2019-09" db="EMBL/GenBank/DDBJ databases">
        <title>Taxonomic organization of the family Brucellaceae based on a phylogenomic approach.</title>
        <authorList>
            <person name="Leclercq S."/>
            <person name="Cloeckaert A."/>
            <person name="Zygmunt M.S."/>
        </authorList>
    </citation>
    <scope>NUCLEOTIDE SEQUENCE [LARGE SCALE GENOMIC DNA]</scope>
    <source>
        <strain evidence="1 2">TA93</strain>
    </source>
</reference>